<comment type="caution">
    <text evidence="2">The sequence shown here is derived from an EMBL/GenBank/DDBJ whole genome shotgun (WGS) entry which is preliminary data.</text>
</comment>
<dbReference type="RefSeq" id="WP_205119201.1">
    <property type="nucleotide sequence ID" value="NZ_JAFBCM010000001.1"/>
</dbReference>
<gene>
    <name evidence="2" type="ORF">ACFOUW_29895</name>
</gene>
<organism evidence="2 3">
    <name type="scientific">Tenggerimyces flavus</name>
    <dbReference type="NCBI Taxonomy" id="1708749"/>
    <lineage>
        <taxon>Bacteria</taxon>
        <taxon>Bacillati</taxon>
        <taxon>Actinomycetota</taxon>
        <taxon>Actinomycetes</taxon>
        <taxon>Propionibacteriales</taxon>
        <taxon>Nocardioidaceae</taxon>
        <taxon>Tenggerimyces</taxon>
    </lineage>
</organism>
<dbReference type="CDD" id="cd15482">
    <property type="entry name" value="Sialidase_non-viral"/>
    <property type="match status" value="1"/>
</dbReference>
<dbReference type="Proteomes" id="UP001595699">
    <property type="component" value="Unassembled WGS sequence"/>
</dbReference>
<protein>
    <submittedName>
        <fullName evidence="2">Exo-alpha-sialidase</fullName>
    </submittedName>
</protein>
<evidence type="ECO:0000313" key="2">
    <source>
        <dbReference type="EMBL" id="MFC3765082.1"/>
    </source>
</evidence>
<dbReference type="InterPro" id="IPR007132">
    <property type="entry name" value="DUF346"/>
</dbReference>
<dbReference type="PANTHER" id="PTHR38792:SF3">
    <property type="entry name" value="BNR_ASP-BOX REPEAT DOMAIN PROTEIN (AFU_ORTHOLOGUE AFUA_7G06430)-RELATED"/>
    <property type="match status" value="1"/>
</dbReference>
<name>A0ABV7YJC8_9ACTN</name>
<dbReference type="EMBL" id="JBHRZH010000036">
    <property type="protein sequence ID" value="MFC3765082.1"/>
    <property type="molecule type" value="Genomic_DNA"/>
</dbReference>
<sequence>MRVAKAILVLALSAVLAAAVLASPPNAEAAQSGGSLLWNGYSHYPRVIRLEHNGTNNGLVVATVVTNLNGWVGATFHSNDDGRTYTHVGEARNEANAGGMCCHTLYELPTQVGDLPAGTLLWAASYGLNATNRRMSVRVLKSTDLGRTWSLLSIVTTSTTTQGLWEPEFTVANDGRLVVFYSDETDPAHSQKLVAARSTDGVTWTDFKNVVAIGTAERPGMAVVRKLQNGQFIMSYEVCGTGHNCEAYVRRSPDGWDWGNPASIGEAVRTADGRYPGSTPTITVSGNTVFLTSMRLRTASNGFAPGDGRTILGNANNGSGAWFDVDAPIAVSDPGSLVDGVPCATYSNPLLASRDGKSILLIATDWDAANVCRAYVASGAALPAGSNGPSYTAEGSQVFTSGAQQHHYDRAPNGDLRHRFNDGGVIRRDTWGSGVAGRPVTFTYSAQQHVFARRTDGALGHWFWDPSLGVGADTWATGIAGDPAATTVGNAQHVWAVDASGALKHWWWAPGQGTQNDTWGTGLAGRPALMVVGTAQHTFTRTTTGELEHSWWNPFMGMRRERFGCGVTGDPVVVQYGDAQHVWVTGTGGTLKHWWWNANQGWQNDTWASSGVTGRPAAFVYDGEQHVFARGTNGTLDHWWWRTGVGVRHDTWMTGITTDPEARVIGTEQHAWAQDSTGTLKHNWWNPSTGSHADDWGL</sequence>
<accession>A0ABV7YJC8</accession>
<proteinExistence type="predicted"/>
<dbReference type="SUPFAM" id="SSF89372">
    <property type="entry name" value="Fucose-specific lectin"/>
    <property type="match status" value="1"/>
</dbReference>
<keyword evidence="1" id="KW-0732">Signal</keyword>
<dbReference type="Pfam" id="PF03984">
    <property type="entry name" value="DUF346"/>
    <property type="match status" value="7"/>
</dbReference>
<dbReference type="InterPro" id="IPR036278">
    <property type="entry name" value="Sialidase_sf"/>
</dbReference>
<feature type="signal peptide" evidence="1">
    <location>
        <begin position="1"/>
        <end position="29"/>
    </location>
</feature>
<evidence type="ECO:0000256" key="1">
    <source>
        <dbReference type="SAM" id="SignalP"/>
    </source>
</evidence>
<reference evidence="3" key="1">
    <citation type="journal article" date="2019" name="Int. J. Syst. Evol. Microbiol.">
        <title>The Global Catalogue of Microorganisms (GCM) 10K type strain sequencing project: providing services to taxonomists for standard genome sequencing and annotation.</title>
        <authorList>
            <consortium name="The Broad Institute Genomics Platform"/>
            <consortium name="The Broad Institute Genome Sequencing Center for Infectious Disease"/>
            <person name="Wu L."/>
            <person name="Ma J."/>
        </authorList>
    </citation>
    <scope>NUCLEOTIDE SEQUENCE [LARGE SCALE GENOMIC DNA]</scope>
    <source>
        <strain evidence="3">CGMCC 4.7241</strain>
    </source>
</reference>
<dbReference type="Gene3D" id="2.120.10.10">
    <property type="match status" value="1"/>
</dbReference>
<dbReference type="SUPFAM" id="SSF50939">
    <property type="entry name" value="Sialidases"/>
    <property type="match status" value="1"/>
</dbReference>
<dbReference type="PANTHER" id="PTHR38792">
    <property type="entry name" value="BNR/ASP-BOX REPEAT DOMAIN PROTEIN (AFU_ORTHOLOGUE AFUA_7G06430)-RELATED"/>
    <property type="match status" value="1"/>
</dbReference>
<feature type="chain" id="PRO_5045141144" evidence="1">
    <location>
        <begin position="30"/>
        <end position="698"/>
    </location>
</feature>
<dbReference type="Gene3D" id="2.120.10.70">
    <property type="entry name" value="Fucose-specific lectin"/>
    <property type="match status" value="2"/>
</dbReference>
<evidence type="ECO:0000313" key="3">
    <source>
        <dbReference type="Proteomes" id="UP001595699"/>
    </source>
</evidence>
<keyword evidence="3" id="KW-1185">Reference proteome</keyword>